<dbReference type="AlphaFoldDB" id="A0A8H5BRS1"/>
<gene>
    <name evidence="5" type="ORF">D9758_018772</name>
</gene>
<dbReference type="EMBL" id="JAACJM010000372">
    <property type="protein sequence ID" value="KAF5328029.1"/>
    <property type="molecule type" value="Genomic_DNA"/>
</dbReference>
<evidence type="ECO:0000256" key="1">
    <source>
        <dbReference type="ARBA" id="ARBA00006484"/>
    </source>
</evidence>
<dbReference type="PRINTS" id="PR00081">
    <property type="entry name" value="GDHRDH"/>
</dbReference>
<organism evidence="5 6">
    <name type="scientific">Tetrapyrgos nigripes</name>
    <dbReference type="NCBI Taxonomy" id="182062"/>
    <lineage>
        <taxon>Eukaryota</taxon>
        <taxon>Fungi</taxon>
        <taxon>Dikarya</taxon>
        <taxon>Basidiomycota</taxon>
        <taxon>Agaricomycotina</taxon>
        <taxon>Agaricomycetes</taxon>
        <taxon>Agaricomycetidae</taxon>
        <taxon>Agaricales</taxon>
        <taxon>Marasmiineae</taxon>
        <taxon>Marasmiaceae</taxon>
        <taxon>Tetrapyrgos</taxon>
    </lineage>
</organism>
<dbReference type="InterPro" id="IPR036291">
    <property type="entry name" value="NAD(P)-bd_dom_sf"/>
</dbReference>
<dbReference type="InterPro" id="IPR002347">
    <property type="entry name" value="SDR_fam"/>
</dbReference>
<evidence type="ECO:0000256" key="3">
    <source>
        <dbReference type="ARBA" id="ARBA00023002"/>
    </source>
</evidence>
<dbReference type="InterPro" id="IPR052178">
    <property type="entry name" value="Sec_Metab_Biosynth_SDR"/>
</dbReference>
<dbReference type="PRINTS" id="PR00080">
    <property type="entry name" value="SDRFAMILY"/>
</dbReference>
<keyword evidence="2" id="KW-0521">NADP</keyword>
<dbReference type="SUPFAM" id="SSF51735">
    <property type="entry name" value="NAD(P)-binding Rossmann-fold domains"/>
    <property type="match status" value="1"/>
</dbReference>
<dbReference type="PANTHER" id="PTHR43618">
    <property type="entry name" value="7-ALPHA-HYDROXYSTEROID DEHYDROGENASE"/>
    <property type="match status" value="1"/>
</dbReference>
<protein>
    <submittedName>
        <fullName evidence="5">Uncharacterized protein</fullName>
    </submittedName>
</protein>
<dbReference type="Pfam" id="PF00106">
    <property type="entry name" value="adh_short"/>
    <property type="match status" value="1"/>
</dbReference>
<name>A0A8H5BRS1_9AGAR</name>
<comment type="caution">
    <text evidence="5">The sequence shown here is derived from an EMBL/GenBank/DDBJ whole genome shotgun (WGS) entry which is preliminary data.</text>
</comment>
<accession>A0A8H5BRS1</accession>
<dbReference type="Proteomes" id="UP000559256">
    <property type="component" value="Unassembled WGS sequence"/>
</dbReference>
<dbReference type="CDD" id="cd05233">
    <property type="entry name" value="SDR_c"/>
    <property type="match status" value="1"/>
</dbReference>
<keyword evidence="3" id="KW-0560">Oxidoreductase</keyword>
<sequence>MFIMNSDSDSEYKSWTHPLEFYILPTDTRNSLNQQNALDLQGKIALVTGGGTGIGLMIAKELSKNGAKVYITGRRLEVLQKTAAETGLFPLQMDVSDKQSIANAVKVIDEAEGKLDILVNNAGIGGFRSELLFGKPAPDGTKIGEALFEQDSFEQWTDVFKTNTTGPYFTTMGFLSLLERGARTREGETSSVIIISSVGGTIKVTSGLIAYSVSKAGVNHLTGMLATQFALQKIPIRVNCIAPGLFPSELARELVDVAMEPMPGFFNPAPPLRPGRQLEIGSAAVFLSSLAGEFVNGIVMPVDGGLLLVNP</sequence>
<evidence type="ECO:0000313" key="6">
    <source>
        <dbReference type="Proteomes" id="UP000559256"/>
    </source>
</evidence>
<dbReference type="PROSITE" id="PS00061">
    <property type="entry name" value="ADH_SHORT"/>
    <property type="match status" value="1"/>
</dbReference>
<evidence type="ECO:0000256" key="2">
    <source>
        <dbReference type="ARBA" id="ARBA00022857"/>
    </source>
</evidence>
<dbReference type="FunFam" id="3.40.50.720:FF:000084">
    <property type="entry name" value="Short-chain dehydrogenase reductase"/>
    <property type="match status" value="1"/>
</dbReference>
<proteinExistence type="inferred from homology"/>
<dbReference type="OrthoDB" id="3819888at2759"/>
<evidence type="ECO:0000313" key="5">
    <source>
        <dbReference type="EMBL" id="KAF5328029.1"/>
    </source>
</evidence>
<dbReference type="Gene3D" id="3.40.50.720">
    <property type="entry name" value="NAD(P)-binding Rossmann-like Domain"/>
    <property type="match status" value="1"/>
</dbReference>
<keyword evidence="6" id="KW-1185">Reference proteome</keyword>
<comment type="similarity">
    <text evidence="1 4">Belongs to the short-chain dehydrogenases/reductases (SDR) family.</text>
</comment>
<dbReference type="InterPro" id="IPR020904">
    <property type="entry name" value="Sc_DH/Rdtase_CS"/>
</dbReference>
<reference evidence="5 6" key="1">
    <citation type="journal article" date="2020" name="ISME J.">
        <title>Uncovering the hidden diversity of litter-decomposition mechanisms in mushroom-forming fungi.</title>
        <authorList>
            <person name="Floudas D."/>
            <person name="Bentzer J."/>
            <person name="Ahren D."/>
            <person name="Johansson T."/>
            <person name="Persson P."/>
            <person name="Tunlid A."/>
        </authorList>
    </citation>
    <scope>NUCLEOTIDE SEQUENCE [LARGE SCALE GENOMIC DNA]</scope>
    <source>
        <strain evidence="5 6">CBS 291.85</strain>
    </source>
</reference>
<dbReference type="GO" id="GO:0016491">
    <property type="term" value="F:oxidoreductase activity"/>
    <property type="evidence" value="ECO:0007669"/>
    <property type="project" value="UniProtKB-KW"/>
</dbReference>
<evidence type="ECO:0000256" key="4">
    <source>
        <dbReference type="RuleBase" id="RU000363"/>
    </source>
</evidence>
<dbReference type="PANTHER" id="PTHR43618:SF4">
    <property type="entry name" value="SHORT CHAIN DEHYDROGENASE_REDUCTASE FAMILY (AFU_ORTHOLOGUE AFUA_7G04540)"/>
    <property type="match status" value="1"/>
</dbReference>